<gene>
    <name evidence="1" type="ORF">BMYO_1287</name>
</gene>
<organism evidence="1 2">
    <name type="scientific">Bifidobacterium myosotis</name>
    <dbReference type="NCBI Taxonomy" id="1630166"/>
    <lineage>
        <taxon>Bacteria</taxon>
        <taxon>Bacillati</taxon>
        <taxon>Actinomycetota</taxon>
        <taxon>Actinomycetes</taxon>
        <taxon>Bifidobacteriales</taxon>
        <taxon>Bifidobacteriaceae</taxon>
        <taxon>Bifidobacterium</taxon>
    </lineage>
</organism>
<dbReference type="AlphaFoldDB" id="A0A261FKN8"/>
<reference evidence="1 2" key="1">
    <citation type="journal article" date="2017" name="BMC Genomics">
        <title>Comparative genomic and phylogenomic analyses of the Bifidobacteriaceae family.</title>
        <authorList>
            <person name="Lugli G.A."/>
            <person name="Milani C."/>
            <person name="Turroni F."/>
            <person name="Duranti S."/>
            <person name="Mancabelli L."/>
            <person name="Mangifesta M."/>
            <person name="Ferrario C."/>
            <person name="Modesto M."/>
            <person name="Mattarelli P."/>
            <person name="Jiri K."/>
            <person name="van Sinderen D."/>
            <person name="Ventura M."/>
        </authorList>
    </citation>
    <scope>NUCLEOTIDE SEQUENCE [LARGE SCALE GENOMIC DNA]</scope>
    <source>
        <strain evidence="1 2">DSM 100196</strain>
    </source>
</reference>
<protein>
    <submittedName>
        <fullName evidence="1">Uncharacterized protein</fullName>
    </submittedName>
</protein>
<comment type="caution">
    <text evidence="1">The sequence shown here is derived from an EMBL/GenBank/DDBJ whole genome shotgun (WGS) entry which is preliminary data.</text>
</comment>
<proteinExistence type="predicted"/>
<evidence type="ECO:0000313" key="1">
    <source>
        <dbReference type="EMBL" id="OZG59719.1"/>
    </source>
</evidence>
<accession>A0A261FKN8</accession>
<keyword evidence="2" id="KW-1185">Reference proteome</keyword>
<name>A0A261FKN8_9BIFI</name>
<dbReference type="Proteomes" id="UP000216871">
    <property type="component" value="Unassembled WGS sequence"/>
</dbReference>
<evidence type="ECO:0000313" key="2">
    <source>
        <dbReference type="Proteomes" id="UP000216871"/>
    </source>
</evidence>
<sequence length="56" mass="6758">MVGDLWMMNIVEEWGCEANILHTIAKRGHDLWRRLPRALDWNQQKNLIFPERNGQR</sequence>
<dbReference type="EMBL" id="MWWW01000013">
    <property type="protein sequence ID" value="OZG59719.1"/>
    <property type="molecule type" value="Genomic_DNA"/>
</dbReference>